<keyword evidence="1" id="KW-1133">Transmembrane helix</keyword>
<keyword evidence="1" id="KW-0812">Transmembrane</keyword>
<feature type="transmembrane region" description="Helical" evidence="1">
    <location>
        <begin position="289"/>
        <end position="306"/>
    </location>
</feature>
<dbReference type="InterPro" id="IPR000620">
    <property type="entry name" value="EamA_dom"/>
</dbReference>
<dbReference type="PANTHER" id="PTHR22911:SF102">
    <property type="entry name" value="MEMBRANE PROTEIN"/>
    <property type="match status" value="1"/>
</dbReference>
<dbReference type="Pfam" id="PF00892">
    <property type="entry name" value="EamA"/>
    <property type="match status" value="2"/>
</dbReference>
<evidence type="ECO:0000256" key="1">
    <source>
        <dbReference type="SAM" id="Phobius"/>
    </source>
</evidence>
<accession>A0A6S6TW01</accession>
<feature type="transmembrane region" description="Helical" evidence="1">
    <location>
        <begin position="263"/>
        <end position="283"/>
    </location>
</feature>
<dbReference type="AlphaFoldDB" id="A0A6S6TW01"/>
<protein>
    <submittedName>
        <fullName evidence="3">EamA-like transporter family protein</fullName>
    </submittedName>
</protein>
<feature type="transmembrane region" description="Helical" evidence="1">
    <location>
        <begin position="49"/>
        <end position="68"/>
    </location>
</feature>
<evidence type="ECO:0000259" key="2">
    <source>
        <dbReference type="Pfam" id="PF00892"/>
    </source>
</evidence>
<feature type="domain" description="EamA" evidence="2">
    <location>
        <begin position="175"/>
        <end position="300"/>
    </location>
</feature>
<sequence length="309" mass="34028">MSHPFASRTLTKKTAAYFNVHVAVVLFGGAGLFGKWIDLSSGAIVLGRAFLGAFFIFLFSQILDWYALKKEAAPNSRTISFKQFQPKSTKDLLVFGLLGAILAFHWVAFFEAIQRSTVAIGVLTFSTFPIFTTLLEPFFSKEKLQFSDVLLACIAFLGVLLVLPTLSFQHHYTQGALWGLAAGASFAILTLLSQRMIEGYSSNCVSFYQNGIAALFLLPFFAADLLAGTKRDWIYLLLLGLIFTAIAHTLFIHSMKIIPAKTASLIASLEPLYAIVFACFFLGEIPTRSMYLGGLMTLGVAFYAMSKNR</sequence>
<feature type="transmembrane region" description="Helical" evidence="1">
    <location>
        <begin position="116"/>
        <end position="137"/>
    </location>
</feature>
<dbReference type="InterPro" id="IPR037185">
    <property type="entry name" value="EmrE-like"/>
</dbReference>
<name>A0A6S6TW01_9BACT</name>
<feature type="transmembrane region" description="Helical" evidence="1">
    <location>
        <begin position="205"/>
        <end position="227"/>
    </location>
</feature>
<evidence type="ECO:0000313" key="3">
    <source>
        <dbReference type="EMBL" id="CAA6826771.1"/>
    </source>
</evidence>
<dbReference type="GO" id="GO:0016020">
    <property type="term" value="C:membrane"/>
    <property type="evidence" value="ECO:0007669"/>
    <property type="project" value="InterPro"/>
</dbReference>
<feature type="domain" description="EamA" evidence="2">
    <location>
        <begin position="17"/>
        <end position="163"/>
    </location>
</feature>
<reference evidence="3" key="1">
    <citation type="submission" date="2020-01" db="EMBL/GenBank/DDBJ databases">
        <authorList>
            <person name="Meier V. D."/>
            <person name="Meier V D."/>
        </authorList>
    </citation>
    <scope>NUCLEOTIDE SEQUENCE</scope>
    <source>
        <strain evidence="3">HLG_WM_MAG_10</strain>
    </source>
</reference>
<gene>
    <name evidence="3" type="ORF">HELGO_WM51677</name>
</gene>
<feature type="transmembrane region" description="Helical" evidence="1">
    <location>
        <begin position="149"/>
        <end position="169"/>
    </location>
</feature>
<feature type="transmembrane region" description="Helical" evidence="1">
    <location>
        <begin position="175"/>
        <end position="193"/>
    </location>
</feature>
<keyword evidence="1" id="KW-0472">Membrane</keyword>
<dbReference type="PANTHER" id="PTHR22911">
    <property type="entry name" value="ACYL-MALONYL CONDENSING ENZYME-RELATED"/>
    <property type="match status" value="1"/>
</dbReference>
<organism evidence="3">
    <name type="scientific">uncultured Aureispira sp</name>
    <dbReference type="NCBI Taxonomy" id="1331704"/>
    <lineage>
        <taxon>Bacteria</taxon>
        <taxon>Pseudomonadati</taxon>
        <taxon>Bacteroidota</taxon>
        <taxon>Saprospiria</taxon>
        <taxon>Saprospirales</taxon>
        <taxon>Saprospiraceae</taxon>
        <taxon>Aureispira</taxon>
        <taxon>environmental samples</taxon>
    </lineage>
</organism>
<feature type="transmembrane region" description="Helical" evidence="1">
    <location>
        <begin position="233"/>
        <end position="251"/>
    </location>
</feature>
<dbReference type="EMBL" id="CACVAQ010000387">
    <property type="protein sequence ID" value="CAA6826771.1"/>
    <property type="molecule type" value="Genomic_DNA"/>
</dbReference>
<feature type="transmembrane region" description="Helical" evidence="1">
    <location>
        <begin position="92"/>
        <end position="110"/>
    </location>
</feature>
<feature type="transmembrane region" description="Helical" evidence="1">
    <location>
        <begin position="16"/>
        <end position="37"/>
    </location>
</feature>
<dbReference type="SUPFAM" id="SSF103481">
    <property type="entry name" value="Multidrug resistance efflux transporter EmrE"/>
    <property type="match status" value="2"/>
</dbReference>
<proteinExistence type="predicted"/>